<protein>
    <submittedName>
        <fullName evidence="2">Type IV secretory pathway, VirD2 component (Relaxase)</fullName>
    </submittedName>
</protein>
<dbReference type="AlphaFoldDB" id="R0CYT9"/>
<sequence length="572" mass="62862">MAPMSDDQDFFLRLGRIGDRGAANMGRARSFVREVLAASRKSGQGALDLKGRGRIRRSGRGRDASGRSSVSNRRVIIKARIVRHGGARYRAAPLAKHMGYLRREGVTRDGAPAEMFDRDGAADHDAFAERCEGDRHHFRFIVSPEDAAALDDLRATTRELMAQAEKDLGTRLDWVAVDHWNTEHPHVHVLIRGVAADGKDLVIDRDYIAQGLRHRAEALVSLELGPRTPAEVAASLDREVEAERWTSLDRKLRDRLGPDGLADLRPDGPTDQGQLRLIGRARFLEKLGLAEGTDGRWRLDEDLEARLRALGERGDIIKTLHKAWGRDRDPADLRIRGEDLDAPLIGRLSDRGLHDELSGQAYVVVDGVDGRLHHFRFRDLEATGDTPIGGLVEIRLPAVEGAKPVLDLVHRADLSIGQQITASGATWLDRQLVVRDPSLLAGHGFGQEVRAALEDRRAHLQRLGLADRAGRPRPGLLALLRAEELERVGGNLKAEAAGAYSEAKAGDLVQGVYRQRVDLASGRFAMIDDGLGFQLVPWTRTLDDRLGQAVTGTMTPGGGVDWALGRKRGRGL</sequence>
<dbReference type="PATRIC" id="fig|1292034.3.peg.2537"/>
<keyword evidence="3" id="KW-1185">Reference proteome</keyword>
<feature type="region of interest" description="Disordered" evidence="1">
    <location>
        <begin position="47"/>
        <end position="70"/>
    </location>
</feature>
<name>R0CYT9_CAUVI</name>
<dbReference type="eggNOG" id="COG3843">
    <property type="taxonomic scope" value="Bacteria"/>
</dbReference>
<reference evidence="2 3" key="1">
    <citation type="journal article" date="2013" name="Genome Announc.">
        <title>Draft Genome Sequence for Caulobacter sp. Strain OR37, a Bacterium Tolerant to Heavy Metals.</title>
        <authorList>
            <person name="Utturkar S.M."/>
            <person name="Bollmann A."/>
            <person name="Brzoska R.M."/>
            <person name="Klingeman D.M."/>
            <person name="Epstein S.E."/>
            <person name="Palumbo A.V."/>
            <person name="Brown S.D."/>
        </authorList>
    </citation>
    <scope>NUCLEOTIDE SEQUENCE [LARGE SCALE GENOMIC DNA]</scope>
    <source>
        <strain evidence="2 3">OR37</strain>
    </source>
</reference>
<dbReference type="Proteomes" id="UP000013063">
    <property type="component" value="Unassembled WGS sequence"/>
</dbReference>
<gene>
    <name evidence="2" type="ORF">OR37_02554</name>
</gene>
<evidence type="ECO:0000313" key="2">
    <source>
        <dbReference type="EMBL" id="ENZ81616.1"/>
    </source>
</evidence>
<accession>R0CYT9</accession>
<proteinExistence type="predicted"/>
<organism evidence="2 3">
    <name type="scientific">Caulobacter vibrioides OR37</name>
    <dbReference type="NCBI Taxonomy" id="1292034"/>
    <lineage>
        <taxon>Bacteria</taxon>
        <taxon>Pseudomonadati</taxon>
        <taxon>Pseudomonadota</taxon>
        <taxon>Alphaproteobacteria</taxon>
        <taxon>Caulobacterales</taxon>
        <taxon>Caulobacteraceae</taxon>
        <taxon>Caulobacter</taxon>
    </lineage>
</organism>
<evidence type="ECO:0000313" key="3">
    <source>
        <dbReference type="Proteomes" id="UP000013063"/>
    </source>
</evidence>
<dbReference type="Pfam" id="PF11843">
    <property type="entry name" value="DUF3363"/>
    <property type="match status" value="2"/>
</dbReference>
<dbReference type="InterPro" id="IPR021795">
    <property type="entry name" value="DUF3363"/>
</dbReference>
<comment type="caution">
    <text evidence="2">The sequence shown here is derived from an EMBL/GenBank/DDBJ whole genome shotgun (WGS) entry which is preliminary data.</text>
</comment>
<dbReference type="EMBL" id="APMP01000015">
    <property type="protein sequence ID" value="ENZ81616.1"/>
    <property type="molecule type" value="Genomic_DNA"/>
</dbReference>
<dbReference type="STRING" id="1292034.OR37_02554"/>
<evidence type="ECO:0000256" key="1">
    <source>
        <dbReference type="SAM" id="MobiDB-lite"/>
    </source>
</evidence>